<accession>A0A5M3TBW8</accession>
<dbReference type="GeneID" id="301684728"/>
<proteinExistence type="predicted"/>
<keyword evidence="2" id="KW-1185">Reference proteome</keyword>
<sequence length="96" mass="11048">MIASLKSLDYWAEQRNLLIHGAKGISKQRMEDLRSEDLENPRNQKIKDTVRVSCLPTDIIVQMSQIYRLVVELMPLSGFQNVQDYLTVNQETGDPI</sequence>
<evidence type="ECO:0000313" key="1">
    <source>
        <dbReference type="EMBL" id="GCE95885.1"/>
    </source>
</evidence>
<organism evidence="1 2">
    <name type="scientific">Limnospira platensis NIES-46</name>
    <dbReference type="NCBI Taxonomy" id="1236695"/>
    <lineage>
        <taxon>Bacteria</taxon>
        <taxon>Bacillati</taxon>
        <taxon>Cyanobacteriota</taxon>
        <taxon>Cyanophyceae</taxon>
        <taxon>Oscillatoriophycideae</taxon>
        <taxon>Oscillatoriales</taxon>
        <taxon>Sirenicapillariaceae</taxon>
        <taxon>Limnospira</taxon>
    </lineage>
</organism>
<dbReference type="EMBL" id="BIMW01000152">
    <property type="protein sequence ID" value="GCE95885.1"/>
    <property type="molecule type" value="Genomic_DNA"/>
</dbReference>
<evidence type="ECO:0008006" key="3">
    <source>
        <dbReference type="Google" id="ProtNLM"/>
    </source>
</evidence>
<comment type="caution">
    <text evidence="1">The sequence shown here is derived from an EMBL/GenBank/DDBJ whole genome shotgun (WGS) entry which is preliminary data.</text>
</comment>
<evidence type="ECO:0000313" key="2">
    <source>
        <dbReference type="Proteomes" id="UP000326169"/>
    </source>
</evidence>
<reference evidence="1 2" key="1">
    <citation type="journal article" date="2019" name="J Genomics">
        <title>The Draft Genome of a Hydrogen-producing Cyanobacterium, Arthrospira platensis NIES-46.</title>
        <authorList>
            <person name="Suzuki S."/>
            <person name="Yamaguchi H."/>
            <person name="Kawachi M."/>
        </authorList>
    </citation>
    <scope>NUCLEOTIDE SEQUENCE [LARGE SCALE GENOMIC DNA]</scope>
    <source>
        <strain evidence="1 2">NIES-46</strain>
    </source>
</reference>
<gene>
    <name evidence="1" type="ORF">NIES46_39510</name>
</gene>
<dbReference type="RefSeq" id="WP_006617696.1">
    <property type="nucleotide sequence ID" value="NZ_BIMW01000152.1"/>
</dbReference>
<protein>
    <recommendedName>
        <fullName evidence="3">Transposase</fullName>
    </recommendedName>
</protein>
<dbReference type="Proteomes" id="UP000326169">
    <property type="component" value="Unassembled WGS sequence"/>
</dbReference>
<name>A0A5M3TBW8_LIMPL</name>